<evidence type="ECO:0000256" key="10">
    <source>
        <dbReference type="SAM" id="Phobius"/>
    </source>
</evidence>
<comment type="subcellular location">
    <subcellularLocation>
        <location evidence="2">Golgi apparatus membrane</location>
        <topology evidence="2">Single-pass type I membrane protein</topology>
    </subcellularLocation>
</comment>
<keyword evidence="6 10" id="KW-1133">Transmembrane helix</keyword>
<proteinExistence type="inferred from homology"/>
<protein>
    <submittedName>
        <fullName evidence="11">DUF1242-domain-containing protein</fullName>
    </submittedName>
</protein>
<dbReference type="OrthoDB" id="10034655at2759"/>
<sequence length="114" mass="13236">MRMRLRTAPHPNERQHTLQNFKQPLCPSQHPPQGTHNPLGTHPYKSALFDFQKLVVVILLLVCTCTYAHHYFPGFMDRNRHNYVMGIFWKCARIGERMSPYIALGLVFMAVSLV</sequence>
<keyword evidence="5" id="KW-0732">Signal</keyword>
<keyword evidence="8 10" id="KW-0472">Membrane</keyword>
<evidence type="ECO:0000256" key="4">
    <source>
        <dbReference type="ARBA" id="ARBA00022692"/>
    </source>
</evidence>
<evidence type="ECO:0000256" key="9">
    <source>
        <dbReference type="SAM" id="MobiDB-lite"/>
    </source>
</evidence>
<comment type="caution">
    <text evidence="11">The sequence shown here is derived from an EMBL/GenBank/DDBJ whole genome shotgun (WGS) entry which is preliminary data.</text>
</comment>
<evidence type="ECO:0000256" key="6">
    <source>
        <dbReference type="ARBA" id="ARBA00022989"/>
    </source>
</evidence>
<name>A0A9P4U9Y6_9PLEO</name>
<feature type="region of interest" description="Disordered" evidence="9">
    <location>
        <begin position="1"/>
        <end position="37"/>
    </location>
</feature>
<organism evidence="11 12">
    <name type="scientific">Karstenula rhodostoma CBS 690.94</name>
    <dbReference type="NCBI Taxonomy" id="1392251"/>
    <lineage>
        <taxon>Eukaryota</taxon>
        <taxon>Fungi</taxon>
        <taxon>Dikarya</taxon>
        <taxon>Ascomycota</taxon>
        <taxon>Pezizomycotina</taxon>
        <taxon>Dothideomycetes</taxon>
        <taxon>Pleosporomycetidae</taxon>
        <taxon>Pleosporales</taxon>
        <taxon>Massarineae</taxon>
        <taxon>Didymosphaeriaceae</taxon>
        <taxon>Karstenula</taxon>
    </lineage>
</organism>
<evidence type="ECO:0000256" key="3">
    <source>
        <dbReference type="ARBA" id="ARBA00008961"/>
    </source>
</evidence>
<accession>A0A9P4U9Y6</accession>
<evidence type="ECO:0000256" key="2">
    <source>
        <dbReference type="ARBA" id="ARBA00004614"/>
    </source>
</evidence>
<dbReference type="Pfam" id="PF06842">
    <property type="entry name" value="DUF1242"/>
    <property type="match status" value="1"/>
</dbReference>
<keyword evidence="4 10" id="KW-0812">Transmembrane</keyword>
<reference evidence="11" key="1">
    <citation type="journal article" date="2020" name="Stud. Mycol.">
        <title>101 Dothideomycetes genomes: a test case for predicting lifestyles and emergence of pathogens.</title>
        <authorList>
            <person name="Haridas S."/>
            <person name="Albert R."/>
            <person name="Binder M."/>
            <person name="Bloem J."/>
            <person name="Labutti K."/>
            <person name="Salamov A."/>
            <person name="Andreopoulos B."/>
            <person name="Baker S."/>
            <person name="Barry K."/>
            <person name="Bills G."/>
            <person name="Bluhm B."/>
            <person name="Cannon C."/>
            <person name="Castanera R."/>
            <person name="Culley D."/>
            <person name="Daum C."/>
            <person name="Ezra D."/>
            <person name="Gonzalez J."/>
            <person name="Henrissat B."/>
            <person name="Kuo A."/>
            <person name="Liang C."/>
            <person name="Lipzen A."/>
            <person name="Lutzoni F."/>
            <person name="Magnuson J."/>
            <person name="Mondo S."/>
            <person name="Nolan M."/>
            <person name="Ohm R."/>
            <person name="Pangilinan J."/>
            <person name="Park H.-J."/>
            <person name="Ramirez L."/>
            <person name="Alfaro M."/>
            <person name="Sun H."/>
            <person name="Tritt A."/>
            <person name="Yoshinaga Y."/>
            <person name="Zwiers L.-H."/>
            <person name="Turgeon B."/>
            <person name="Goodwin S."/>
            <person name="Spatafora J."/>
            <person name="Crous P."/>
            <person name="Grigoriev I."/>
        </authorList>
    </citation>
    <scope>NUCLEOTIDE SEQUENCE</scope>
    <source>
        <strain evidence="11">CBS 690.94</strain>
    </source>
</reference>
<evidence type="ECO:0000313" key="12">
    <source>
        <dbReference type="Proteomes" id="UP000799764"/>
    </source>
</evidence>
<dbReference type="Proteomes" id="UP000799764">
    <property type="component" value="Unassembled WGS sequence"/>
</dbReference>
<evidence type="ECO:0000256" key="8">
    <source>
        <dbReference type="ARBA" id="ARBA00023136"/>
    </source>
</evidence>
<gene>
    <name evidence="11" type="ORF">P171DRAFT_73863</name>
</gene>
<evidence type="ECO:0000256" key="1">
    <source>
        <dbReference type="ARBA" id="ARBA00002154"/>
    </source>
</evidence>
<dbReference type="PANTHER" id="PTHR13229">
    <property type="entry name" value="PROTEIN KISH-A"/>
    <property type="match status" value="1"/>
</dbReference>
<evidence type="ECO:0000256" key="5">
    <source>
        <dbReference type="ARBA" id="ARBA00022729"/>
    </source>
</evidence>
<dbReference type="InterPro" id="IPR009653">
    <property type="entry name" value="Ksh1"/>
</dbReference>
<dbReference type="GO" id="GO:0000139">
    <property type="term" value="C:Golgi membrane"/>
    <property type="evidence" value="ECO:0007669"/>
    <property type="project" value="UniProtKB-SubCell"/>
</dbReference>
<evidence type="ECO:0000256" key="7">
    <source>
        <dbReference type="ARBA" id="ARBA00023034"/>
    </source>
</evidence>
<dbReference type="InterPro" id="IPR051523">
    <property type="entry name" value="KISH_domain"/>
</dbReference>
<feature type="transmembrane region" description="Helical" evidence="10">
    <location>
        <begin position="54"/>
        <end position="72"/>
    </location>
</feature>
<keyword evidence="12" id="KW-1185">Reference proteome</keyword>
<dbReference type="AlphaFoldDB" id="A0A9P4U9Y6"/>
<keyword evidence="7" id="KW-0333">Golgi apparatus</keyword>
<comment type="similarity">
    <text evidence="3">Belongs to the KISH family.</text>
</comment>
<dbReference type="EMBL" id="MU001505">
    <property type="protein sequence ID" value="KAF2441562.1"/>
    <property type="molecule type" value="Genomic_DNA"/>
</dbReference>
<evidence type="ECO:0000313" key="11">
    <source>
        <dbReference type="EMBL" id="KAF2441562.1"/>
    </source>
</evidence>
<comment type="function">
    <text evidence="1">Involved in the early part of the secretory pathway.</text>
</comment>